<protein>
    <submittedName>
        <fullName evidence="1">Uncharacterized protein</fullName>
    </submittedName>
</protein>
<comment type="caution">
    <text evidence="1">The sequence shown here is derived from an EMBL/GenBank/DDBJ whole genome shotgun (WGS) entry which is preliminary data.</text>
</comment>
<accession>A0A8T0EV07</accession>
<dbReference type="Proteomes" id="UP000807504">
    <property type="component" value="Unassembled WGS sequence"/>
</dbReference>
<evidence type="ECO:0000313" key="1">
    <source>
        <dbReference type="EMBL" id="KAF8782145.1"/>
    </source>
</evidence>
<evidence type="ECO:0000313" key="2">
    <source>
        <dbReference type="Proteomes" id="UP000807504"/>
    </source>
</evidence>
<dbReference type="AlphaFoldDB" id="A0A8T0EV07"/>
<reference evidence="1" key="1">
    <citation type="journal article" date="2020" name="bioRxiv">
        <title>Chromosome-level reference genome of the European wasp spider Argiope bruennichi: a resource for studies on range expansion and evolutionary adaptation.</title>
        <authorList>
            <person name="Sheffer M.M."/>
            <person name="Hoppe A."/>
            <person name="Krehenwinkel H."/>
            <person name="Uhl G."/>
            <person name="Kuss A.W."/>
            <person name="Jensen L."/>
            <person name="Jensen C."/>
            <person name="Gillespie R.G."/>
            <person name="Hoff K.J."/>
            <person name="Prost S."/>
        </authorList>
    </citation>
    <scope>NUCLEOTIDE SEQUENCE</scope>
</reference>
<dbReference type="EMBL" id="JABXBU010001863">
    <property type="protein sequence ID" value="KAF8782145.1"/>
    <property type="molecule type" value="Genomic_DNA"/>
</dbReference>
<name>A0A8T0EV07_ARGBR</name>
<sequence length="84" mass="9880">MDEVCEHCVVRKFNNETNDVLLKYAKLDFGYYIIIIAFEQLSRFETLFVQNIHEYNLAFQTTSFGVDKIVQDQHGTIELQCLDL</sequence>
<organism evidence="1 2">
    <name type="scientific">Argiope bruennichi</name>
    <name type="common">Wasp spider</name>
    <name type="synonym">Aranea bruennichi</name>
    <dbReference type="NCBI Taxonomy" id="94029"/>
    <lineage>
        <taxon>Eukaryota</taxon>
        <taxon>Metazoa</taxon>
        <taxon>Ecdysozoa</taxon>
        <taxon>Arthropoda</taxon>
        <taxon>Chelicerata</taxon>
        <taxon>Arachnida</taxon>
        <taxon>Araneae</taxon>
        <taxon>Araneomorphae</taxon>
        <taxon>Entelegynae</taxon>
        <taxon>Araneoidea</taxon>
        <taxon>Araneidae</taxon>
        <taxon>Argiope</taxon>
    </lineage>
</organism>
<gene>
    <name evidence="1" type="ORF">HNY73_012470</name>
</gene>
<proteinExistence type="predicted"/>
<keyword evidence="2" id="KW-1185">Reference proteome</keyword>
<reference evidence="1" key="2">
    <citation type="submission" date="2020-06" db="EMBL/GenBank/DDBJ databases">
        <authorList>
            <person name="Sheffer M."/>
        </authorList>
    </citation>
    <scope>NUCLEOTIDE SEQUENCE</scope>
</reference>